<comment type="caution">
    <text evidence="2">The sequence shown here is derived from an EMBL/GenBank/DDBJ whole genome shotgun (WGS) entry which is preliminary data.</text>
</comment>
<dbReference type="Proteomes" id="UP001500742">
    <property type="component" value="Unassembled WGS sequence"/>
</dbReference>
<dbReference type="EMBL" id="BAAAZC010000029">
    <property type="protein sequence ID" value="GAA3985896.1"/>
    <property type="molecule type" value="Genomic_DNA"/>
</dbReference>
<evidence type="ECO:0000256" key="1">
    <source>
        <dbReference type="SAM" id="SignalP"/>
    </source>
</evidence>
<organism evidence="2 3">
    <name type="scientific">Mucilaginibacter dorajii</name>
    <dbReference type="NCBI Taxonomy" id="692994"/>
    <lineage>
        <taxon>Bacteria</taxon>
        <taxon>Pseudomonadati</taxon>
        <taxon>Bacteroidota</taxon>
        <taxon>Sphingobacteriia</taxon>
        <taxon>Sphingobacteriales</taxon>
        <taxon>Sphingobacteriaceae</taxon>
        <taxon>Mucilaginibacter</taxon>
    </lineage>
</organism>
<feature type="chain" id="PRO_5047516289" evidence="1">
    <location>
        <begin position="24"/>
        <end position="174"/>
    </location>
</feature>
<sequence length="174" mass="19301">MKSLKIFSLAMMIAFTSIINANAQSKSKDRKAARIAEIKKLVEDQNFVFDANYVNPTRGVGRALTSGYDLTITKDTIISYLPYFGRAYVAPPYGSTEGGIKFTNTNFSYTLKPGKKDGWSATIKPKDKNIGKWNDVQSMYLTISSEGYASLQVISTNRDAISFNGTIEKRPAKK</sequence>
<keyword evidence="1" id="KW-0732">Signal</keyword>
<gene>
    <name evidence="2" type="ORF">GCM10022210_42770</name>
</gene>
<dbReference type="RefSeq" id="WP_259089294.1">
    <property type="nucleotide sequence ID" value="NZ_BAAAZC010000029.1"/>
</dbReference>
<dbReference type="Gene3D" id="2.40.128.410">
    <property type="match status" value="1"/>
</dbReference>
<accession>A0ABP7QPX9</accession>
<reference evidence="3" key="1">
    <citation type="journal article" date="2019" name="Int. J. Syst. Evol. Microbiol.">
        <title>The Global Catalogue of Microorganisms (GCM) 10K type strain sequencing project: providing services to taxonomists for standard genome sequencing and annotation.</title>
        <authorList>
            <consortium name="The Broad Institute Genomics Platform"/>
            <consortium name="The Broad Institute Genome Sequencing Center for Infectious Disease"/>
            <person name="Wu L."/>
            <person name="Ma J."/>
        </authorList>
    </citation>
    <scope>NUCLEOTIDE SEQUENCE [LARGE SCALE GENOMIC DNA]</scope>
    <source>
        <strain evidence="3">JCM 16601</strain>
    </source>
</reference>
<dbReference type="InterPro" id="IPR025347">
    <property type="entry name" value="DUF4251"/>
</dbReference>
<dbReference type="Pfam" id="PF14059">
    <property type="entry name" value="DUF4251"/>
    <property type="match status" value="1"/>
</dbReference>
<evidence type="ECO:0000313" key="2">
    <source>
        <dbReference type="EMBL" id="GAA3985896.1"/>
    </source>
</evidence>
<evidence type="ECO:0000313" key="3">
    <source>
        <dbReference type="Proteomes" id="UP001500742"/>
    </source>
</evidence>
<proteinExistence type="predicted"/>
<name>A0ABP7QPX9_9SPHI</name>
<protein>
    <submittedName>
        <fullName evidence="2">DUF4251 domain-containing protein</fullName>
    </submittedName>
</protein>
<keyword evidence="3" id="KW-1185">Reference proteome</keyword>
<feature type="signal peptide" evidence="1">
    <location>
        <begin position="1"/>
        <end position="23"/>
    </location>
</feature>